<evidence type="ECO:0000256" key="3">
    <source>
        <dbReference type="ARBA" id="ARBA00023204"/>
    </source>
</evidence>
<evidence type="ECO:0000259" key="6">
    <source>
        <dbReference type="Pfam" id="PF12253"/>
    </source>
</evidence>
<feature type="compositionally biased region" description="Basic and acidic residues" evidence="5">
    <location>
        <begin position="152"/>
        <end position="232"/>
    </location>
</feature>
<dbReference type="GO" id="GO:0033186">
    <property type="term" value="C:CAF-1 complex"/>
    <property type="evidence" value="ECO:0007669"/>
    <property type="project" value="TreeGrafter"/>
</dbReference>
<dbReference type="Proteomes" id="UP001265746">
    <property type="component" value="Unassembled WGS sequence"/>
</dbReference>
<comment type="subcellular location">
    <subcellularLocation>
        <location evidence="1">Nucleus</location>
    </subcellularLocation>
</comment>
<feature type="compositionally biased region" description="Low complexity" evidence="5">
    <location>
        <begin position="79"/>
        <end position="126"/>
    </location>
</feature>
<feature type="region of interest" description="Disordered" evidence="5">
    <location>
        <begin position="432"/>
        <end position="457"/>
    </location>
</feature>
<evidence type="ECO:0000256" key="4">
    <source>
        <dbReference type="ARBA" id="ARBA00023242"/>
    </source>
</evidence>
<evidence type="ECO:0000259" key="7">
    <source>
        <dbReference type="Pfam" id="PF21796"/>
    </source>
</evidence>
<gene>
    <name evidence="8" type="ORF">N8I77_009026</name>
</gene>
<dbReference type="Pfam" id="PF12253">
    <property type="entry name" value="CAF1A_dimeriz"/>
    <property type="match status" value="1"/>
</dbReference>
<dbReference type="AlphaFoldDB" id="A0AAD9S8Z0"/>
<name>A0AAD9S8Z0_PHOAM</name>
<feature type="domain" description="Chromatin assembly factor 1 subunit A dimerization" evidence="6">
    <location>
        <begin position="385"/>
        <end position="459"/>
    </location>
</feature>
<evidence type="ECO:0000313" key="9">
    <source>
        <dbReference type="Proteomes" id="UP001265746"/>
    </source>
</evidence>
<organism evidence="8 9">
    <name type="scientific">Phomopsis amygdali</name>
    <name type="common">Fusicoccum amygdali</name>
    <dbReference type="NCBI Taxonomy" id="1214568"/>
    <lineage>
        <taxon>Eukaryota</taxon>
        <taxon>Fungi</taxon>
        <taxon>Dikarya</taxon>
        <taxon>Ascomycota</taxon>
        <taxon>Pezizomycotina</taxon>
        <taxon>Sordariomycetes</taxon>
        <taxon>Sordariomycetidae</taxon>
        <taxon>Diaporthales</taxon>
        <taxon>Diaporthaceae</taxon>
        <taxon>Diaporthe</taxon>
    </lineage>
</organism>
<keyword evidence="3" id="KW-0234">DNA repair</keyword>
<dbReference type="Pfam" id="PF21796">
    <property type="entry name" value="Cac1_C"/>
    <property type="match status" value="1"/>
</dbReference>
<keyword evidence="4" id="KW-0539">Nucleus</keyword>
<reference evidence="8" key="1">
    <citation type="submission" date="2023-06" db="EMBL/GenBank/DDBJ databases">
        <authorList>
            <person name="Noh H."/>
        </authorList>
    </citation>
    <scope>NUCLEOTIDE SEQUENCE</scope>
    <source>
        <strain evidence="8">DUCC20226</strain>
    </source>
</reference>
<dbReference type="InterPro" id="IPR022043">
    <property type="entry name" value="CAF1A_DD"/>
</dbReference>
<feature type="region of interest" description="Disordered" evidence="5">
    <location>
        <begin position="1"/>
        <end position="274"/>
    </location>
</feature>
<keyword evidence="2" id="KW-0227">DNA damage</keyword>
<evidence type="ECO:0000256" key="1">
    <source>
        <dbReference type="ARBA" id="ARBA00004123"/>
    </source>
</evidence>
<proteinExistence type="predicted"/>
<dbReference type="PANTHER" id="PTHR15272:SF0">
    <property type="entry name" value="CHROMATIN ASSEMBLY FACTOR 1 SUBUNIT A"/>
    <property type="match status" value="1"/>
</dbReference>
<evidence type="ECO:0000256" key="5">
    <source>
        <dbReference type="SAM" id="MobiDB-lite"/>
    </source>
</evidence>
<dbReference type="PANTHER" id="PTHR15272">
    <property type="entry name" value="CHROMATIN ASSEMBLY FACTOR 1 SUBUNIT A CAF-1 SUBUNIT A"/>
    <property type="match status" value="1"/>
</dbReference>
<dbReference type="EMBL" id="JAUJFL010000005">
    <property type="protein sequence ID" value="KAK2602499.1"/>
    <property type="molecule type" value="Genomic_DNA"/>
</dbReference>
<comment type="caution">
    <text evidence="8">The sequence shown here is derived from an EMBL/GenBank/DDBJ whole genome shotgun (WGS) entry which is preliminary data.</text>
</comment>
<feature type="domain" description="Chromatin assembly factor 1 subunit Cac1-like C-terminal" evidence="7">
    <location>
        <begin position="601"/>
        <end position="644"/>
    </location>
</feature>
<evidence type="ECO:0000256" key="2">
    <source>
        <dbReference type="ARBA" id="ARBA00022763"/>
    </source>
</evidence>
<feature type="compositionally biased region" description="Polar residues" evidence="5">
    <location>
        <begin position="242"/>
        <end position="251"/>
    </location>
</feature>
<keyword evidence="9" id="KW-1185">Reference proteome</keyword>
<accession>A0AAD9S8Z0</accession>
<dbReference type="GO" id="GO:0006334">
    <property type="term" value="P:nucleosome assembly"/>
    <property type="evidence" value="ECO:0007669"/>
    <property type="project" value="TreeGrafter"/>
</dbReference>
<sequence>MPLMTMSPNVQELDSPNRKRTHTQYSDHIDESPACDTIKGPQLGLIESPSIGQYGKNNHAAAGDSAVPGTAVADSMNGLSLDSSLPIPPSLASAQSTPAQSSPLSLTEAGSSDPSRISPSPDTPSRQLPIMPPAKSTQSAGQAPPAKKRKKLTDEERKAQAEEKAAKEAEKEKRRKEKEARDQEKKAEADKKKAEAEKKKAETDKKKAEADKKKAEIERKKREKEEEAERKQRAQPKIGSFFTKQPSTSTPKEARARLDLPGTARSPSPATQERNEYQRIAQEFFVKENVTLASNKFALSPGSQAARTAILDDFVAGRKSPISDLAEALRLPKQIVQPRGKIYPSVRGLLSSHGGIQASPIDLTTESQNLRIQTTQQSLKKIPLKHLKFHEDVRPAYYGTVTSVESLASLQKLAKNPIAKDLPLNYDYDSEAEWVDGDDGEGDDVSLMDEEDADEDDGEAMDDFLDDSEDVGRGPRMFAGTMEPESSGVCFEDRTRRNPNPQMYKFRMEFMIPNLKHHHSIDPFSDQYWVQEPKASAPKAASVKSTAQSSVDKAADGAMAPPPAPSAFAALGATSTPAVSNVPAPEDLVPADQLEGFKATVVEFSFLPKAAMIATLKKKLDHCTSTQIKATLDYVAEKPNKKGDWRIKSGL</sequence>
<feature type="compositionally biased region" description="Polar residues" evidence="5">
    <location>
        <begin position="1"/>
        <end position="14"/>
    </location>
</feature>
<dbReference type="GO" id="GO:0005634">
    <property type="term" value="C:nucleus"/>
    <property type="evidence" value="ECO:0007669"/>
    <property type="project" value="UniProtKB-SubCell"/>
</dbReference>
<protein>
    <submittedName>
        <fullName evidence="8">Uncharacterized protein</fullName>
    </submittedName>
</protein>
<dbReference type="InterPro" id="IPR048800">
    <property type="entry name" value="Cac1-like_C"/>
</dbReference>
<evidence type="ECO:0000313" key="8">
    <source>
        <dbReference type="EMBL" id="KAK2602499.1"/>
    </source>
</evidence>
<dbReference type="GO" id="GO:0006281">
    <property type="term" value="P:DNA repair"/>
    <property type="evidence" value="ECO:0007669"/>
    <property type="project" value="UniProtKB-KW"/>
</dbReference>